<evidence type="ECO:0000256" key="9">
    <source>
        <dbReference type="ARBA" id="ARBA00022827"/>
    </source>
</evidence>
<evidence type="ECO:0000256" key="15">
    <source>
        <dbReference type="ARBA" id="ARBA00023203"/>
    </source>
</evidence>
<evidence type="ECO:0000256" key="5">
    <source>
        <dbReference type="ARBA" id="ARBA00012709"/>
    </source>
</evidence>
<dbReference type="GO" id="GO:0005634">
    <property type="term" value="C:nucleus"/>
    <property type="evidence" value="ECO:0007669"/>
    <property type="project" value="UniProtKB-SubCell"/>
</dbReference>
<keyword evidence="14 18" id="KW-0440">LIM domain</keyword>
<evidence type="ECO:0000256" key="18">
    <source>
        <dbReference type="PROSITE-ProRule" id="PRU00125"/>
    </source>
</evidence>
<dbReference type="PROSITE" id="PS50021">
    <property type="entry name" value="CH"/>
    <property type="match status" value="1"/>
</dbReference>
<evidence type="ECO:0000256" key="6">
    <source>
        <dbReference type="ARBA" id="ARBA00022490"/>
    </source>
</evidence>
<dbReference type="PRINTS" id="PR00420">
    <property type="entry name" value="RNGMNOXGNASE"/>
</dbReference>
<keyword evidence="13" id="KW-0503">Monooxygenase</keyword>
<dbReference type="Pfam" id="PF00412">
    <property type="entry name" value="LIM"/>
    <property type="match status" value="1"/>
</dbReference>
<name>A0A6P6PTK9_CARAU</name>
<evidence type="ECO:0000256" key="2">
    <source>
        <dbReference type="ARBA" id="ARBA00004123"/>
    </source>
</evidence>
<keyword evidence="12" id="KW-0560">Oxidoreductase</keyword>
<feature type="domain" description="LIM zinc-binding" evidence="21">
    <location>
        <begin position="746"/>
        <end position="808"/>
    </location>
</feature>
<dbReference type="InterPro" id="IPR036872">
    <property type="entry name" value="CH_dom_sf"/>
</dbReference>
<dbReference type="RefSeq" id="XP_026124244.1">
    <property type="nucleotide sequence ID" value="XM_026268459.1"/>
</dbReference>
<evidence type="ECO:0000256" key="16">
    <source>
        <dbReference type="ARBA" id="ARBA00023242"/>
    </source>
</evidence>
<evidence type="ECO:0000256" key="14">
    <source>
        <dbReference type="ARBA" id="ARBA00023038"/>
    </source>
</evidence>
<dbReference type="SMART" id="SM00132">
    <property type="entry name" value="LIM"/>
    <property type="match status" value="1"/>
</dbReference>
<accession>A0A6P6PTK9</accession>
<keyword evidence="15" id="KW-0009">Actin-binding</keyword>
<evidence type="ECO:0000256" key="8">
    <source>
        <dbReference type="ARBA" id="ARBA00022723"/>
    </source>
</evidence>
<dbReference type="InterPro" id="IPR050540">
    <property type="entry name" value="F-actin_Monoox_Mical"/>
</dbReference>
<dbReference type="GO" id="GO:0120501">
    <property type="term" value="F:F-actin monooxygenase activity"/>
    <property type="evidence" value="ECO:0007669"/>
    <property type="project" value="UniProtKB-EC"/>
</dbReference>
<dbReference type="GO" id="GO:0003779">
    <property type="term" value="F:actin binding"/>
    <property type="evidence" value="ECO:0007669"/>
    <property type="project" value="UniProtKB-KW"/>
</dbReference>
<dbReference type="PANTHER" id="PTHR23167">
    <property type="entry name" value="CALPONIN HOMOLOGY DOMAIN-CONTAINING PROTEIN DDB_G0272472-RELATED"/>
    <property type="match status" value="1"/>
</dbReference>
<protein>
    <recommendedName>
        <fullName evidence="5">F-actin monooxygenase</fullName>
        <ecNumber evidence="5">1.14.13.225</ecNumber>
    </recommendedName>
</protein>
<feature type="region of interest" description="Disordered" evidence="19">
    <location>
        <begin position="624"/>
        <end position="649"/>
    </location>
</feature>
<dbReference type="InterPro" id="IPR001715">
    <property type="entry name" value="CH_dom"/>
</dbReference>
<keyword evidence="8 18" id="KW-0479">Metal-binding</keyword>
<dbReference type="PANTHER" id="PTHR23167:SF39">
    <property type="entry name" value="[F-ACTIN]-MONOOXYGENASE MICAL2"/>
    <property type="match status" value="1"/>
</dbReference>
<evidence type="ECO:0000256" key="4">
    <source>
        <dbReference type="ARBA" id="ARBA00008223"/>
    </source>
</evidence>
<evidence type="ECO:0000259" key="20">
    <source>
        <dbReference type="PROSITE" id="PS50021"/>
    </source>
</evidence>
<dbReference type="InterPro" id="IPR002938">
    <property type="entry name" value="FAD-bd"/>
</dbReference>
<dbReference type="GO" id="GO:0046872">
    <property type="term" value="F:metal ion binding"/>
    <property type="evidence" value="ECO:0007669"/>
    <property type="project" value="UniProtKB-KW"/>
</dbReference>
<dbReference type="Pfam" id="PF25413">
    <property type="entry name" value="Rossman_Mical"/>
    <property type="match status" value="1"/>
</dbReference>
<dbReference type="SMART" id="SM00033">
    <property type="entry name" value="CH"/>
    <property type="match status" value="1"/>
</dbReference>
<dbReference type="Gene3D" id="2.10.110.10">
    <property type="entry name" value="Cysteine Rich Protein"/>
    <property type="match status" value="1"/>
</dbReference>
<dbReference type="Gene3D" id="1.10.418.10">
    <property type="entry name" value="Calponin-like domain"/>
    <property type="match status" value="1"/>
</dbReference>
<feature type="compositionally biased region" description="Basic and acidic residues" evidence="19">
    <location>
        <begin position="629"/>
        <end position="638"/>
    </location>
</feature>
<comment type="subcellular location">
    <subcellularLocation>
        <location evidence="3">Cytoplasm</location>
    </subcellularLocation>
    <subcellularLocation>
        <location evidence="2">Nucleus</location>
    </subcellularLocation>
</comment>
<dbReference type="GO" id="GO:0005737">
    <property type="term" value="C:cytoplasm"/>
    <property type="evidence" value="ECO:0007669"/>
    <property type="project" value="UniProtKB-SubCell"/>
</dbReference>
<sequence length="944" mass="107362">MGEAEDEKNQSGRLFENFVQATDCKSTLQAFNIMCGYLELDPLEHSSFYSGLKSTVTCWKAKALWSKLDKRASHKEYKKGKACEGIKCLIIGGGPCGLRTAIELAFLGAKVVVIEKRDTFSRNNVLHLWPYTIHDLRALGAKKFYGKFCAGAIDHISIRQLQLMLLKIALLLGVEFHVNVEFIKLVEPPEDQENEGPGWRAEIRPADHPVADFDFDVVVGADGRRNSLEGFRRKEFRGKLAIAITANFINRNTTAEAKVEEISGVAFIFNQKFFQDLRQETGIDLENIVYYKDNTHYFVMTAKKQSLLDKGVIIHDYIDTEALLNSENVNQEALLAYAREAADYATHYQLPTLDYATNHCAQPDVAMFDFTSMYASESAALVRERFGHSVLVALVGDSLLEPFWPMGTGCARGFLAAFDTAWMVKSWAQGRNPLEVLAERESLYRLLPQTTPENIAKNFDLYTIDPGTRYPNLNSNCVRPHQVRNNYICGEMKPCSLERAATIRRPVNLARRESEIRPSRLLTWCQKQTEGYRAVDVTDLTSCWSSGLALCALIHRFRPQLIDYDSLNEQDCARNLQLAFDVAEKEFGIKPFITGKELAAGQEPDKTSMCNYLSKIYELFRGTPLPPSDSKRDGDANNEKYPSGSSRPVYKSLSLLQPRKRIPKNDKKTEDNDAIYKRRRKISYLEEPIRSINQSFPSSSEGRELKENKVKFMATQLLAKFEDSTASCSIRRQPSLKREFPQSLGDVCHVCKKRVFVVERLSAEGFHFHRECFRCHTCRAPLRQGGHSFDSEEGKLYCKLHFAQRKPLVKNGGTPILHTTCNEESHDGSSWSPEGREHPLQDESPGILSSLKRSLRWPLHVSQTVCAVPRRVFNWLHGKVWATGVHLRDNVEDYTFLYELLSVSLPLLAVLHEQLVQMYAEAEPLNLQPLQHWLEEHMGHWVLV</sequence>
<feature type="domain" description="Calponin-homology (CH)" evidence="20">
    <location>
        <begin position="515"/>
        <end position="621"/>
    </location>
</feature>
<dbReference type="InterPro" id="IPR036188">
    <property type="entry name" value="FAD/NAD-bd_sf"/>
</dbReference>
<dbReference type="CTD" id="569607"/>
<evidence type="ECO:0000256" key="13">
    <source>
        <dbReference type="ARBA" id="ARBA00023033"/>
    </source>
</evidence>
<comment type="catalytic activity">
    <reaction evidence="17">
        <text>L-methionyl-[F-actin] + NADPH + O2 + H(+) = L-methionyl-(R)-S-oxide-[F-actin] + NADP(+) + H2O</text>
        <dbReference type="Rhea" id="RHEA:51308"/>
        <dbReference type="Rhea" id="RHEA-COMP:12953"/>
        <dbReference type="Rhea" id="RHEA-COMP:12956"/>
        <dbReference type="ChEBI" id="CHEBI:15377"/>
        <dbReference type="ChEBI" id="CHEBI:15378"/>
        <dbReference type="ChEBI" id="CHEBI:15379"/>
        <dbReference type="ChEBI" id="CHEBI:16044"/>
        <dbReference type="ChEBI" id="CHEBI:45764"/>
        <dbReference type="ChEBI" id="CHEBI:57783"/>
        <dbReference type="ChEBI" id="CHEBI:58349"/>
        <dbReference type="EC" id="1.14.13.225"/>
    </reaction>
</comment>
<dbReference type="InterPro" id="IPR001781">
    <property type="entry name" value="Znf_LIM"/>
</dbReference>
<evidence type="ECO:0000256" key="12">
    <source>
        <dbReference type="ARBA" id="ARBA00023002"/>
    </source>
</evidence>
<dbReference type="SUPFAM" id="SSF57716">
    <property type="entry name" value="Glucocorticoid receptor-like (DNA-binding domain)"/>
    <property type="match status" value="2"/>
</dbReference>
<evidence type="ECO:0000313" key="22">
    <source>
        <dbReference type="Proteomes" id="UP000515129"/>
    </source>
</evidence>
<organism evidence="22 23">
    <name type="scientific">Carassius auratus</name>
    <name type="common">Goldfish</name>
    <dbReference type="NCBI Taxonomy" id="7957"/>
    <lineage>
        <taxon>Eukaryota</taxon>
        <taxon>Metazoa</taxon>
        <taxon>Chordata</taxon>
        <taxon>Craniata</taxon>
        <taxon>Vertebrata</taxon>
        <taxon>Euteleostomi</taxon>
        <taxon>Actinopterygii</taxon>
        <taxon>Neopterygii</taxon>
        <taxon>Teleostei</taxon>
        <taxon>Ostariophysi</taxon>
        <taxon>Cypriniformes</taxon>
        <taxon>Cyprinidae</taxon>
        <taxon>Cyprininae</taxon>
        <taxon>Carassius</taxon>
    </lineage>
</organism>
<dbReference type="Gene3D" id="3.50.50.60">
    <property type="entry name" value="FAD/NAD(P)-binding domain"/>
    <property type="match status" value="1"/>
</dbReference>
<dbReference type="GO" id="GO:0071949">
    <property type="term" value="F:FAD binding"/>
    <property type="evidence" value="ECO:0007669"/>
    <property type="project" value="InterPro"/>
</dbReference>
<dbReference type="FunFam" id="3.50.50.60:FF:000004">
    <property type="entry name" value="protein-methionine sulfoxide oxidase MICAL2 isoform X1"/>
    <property type="match status" value="1"/>
</dbReference>
<keyword evidence="22" id="KW-1185">Reference proteome</keyword>
<keyword evidence="6" id="KW-0963">Cytoplasm</keyword>
<evidence type="ECO:0000256" key="7">
    <source>
        <dbReference type="ARBA" id="ARBA00022630"/>
    </source>
</evidence>
<evidence type="ECO:0000256" key="11">
    <source>
        <dbReference type="ARBA" id="ARBA00022857"/>
    </source>
</evidence>
<dbReference type="PROSITE" id="PS00478">
    <property type="entry name" value="LIM_DOMAIN_1"/>
    <property type="match status" value="1"/>
</dbReference>
<feature type="region of interest" description="Disordered" evidence="19">
    <location>
        <begin position="822"/>
        <end position="843"/>
    </location>
</feature>
<evidence type="ECO:0000256" key="19">
    <source>
        <dbReference type="SAM" id="MobiDB-lite"/>
    </source>
</evidence>
<dbReference type="EC" id="1.14.13.225" evidence="5"/>
<proteinExistence type="inferred from homology"/>
<dbReference type="SUPFAM" id="SSF47576">
    <property type="entry name" value="Calponin-homology domain, CH-domain"/>
    <property type="match status" value="1"/>
</dbReference>
<keyword evidence="7" id="KW-0285">Flavoprotein</keyword>
<comment type="cofactor">
    <cofactor evidence="1">
        <name>FAD</name>
        <dbReference type="ChEBI" id="CHEBI:57692"/>
    </cofactor>
</comment>
<keyword evidence="10 18" id="KW-0862">Zinc</keyword>
<dbReference type="AlphaFoldDB" id="A0A6P6PTK9"/>
<dbReference type="Pfam" id="PF01494">
    <property type="entry name" value="FAD_binding_3"/>
    <property type="match status" value="1"/>
</dbReference>
<dbReference type="Pfam" id="PF00307">
    <property type="entry name" value="CH"/>
    <property type="match status" value="1"/>
</dbReference>
<reference evidence="23" key="1">
    <citation type="submission" date="2025-08" db="UniProtKB">
        <authorList>
            <consortium name="RefSeq"/>
        </authorList>
    </citation>
    <scope>IDENTIFICATION</scope>
    <source>
        <strain evidence="23">Wakin</strain>
        <tissue evidence="23">Muscle</tissue>
    </source>
</reference>
<evidence type="ECO:0000256" key="3">
    <source>
        <dbReference type="ARBA" id="ARBA00004496"/>
    </source>
</evidence>
<comment type="similarity">
    <text evidence="4">Belongs to the Mical family.</text>
</comment>
<evidence type="ECO:0000256" key="10">
    <source>
        <dbReference type="ARBA" id="ARBA00022833"/>
    </source>
</evidence>
<dbReference type="SUPFAM" id="SSF51905">
    <property type="entry name" value="FAD/NAD(P)-binding domain"/>
    <property type="match status" value="1"/>
</dbReference>
<keyword evidence="11" id="KW-0521">NADP</keyword>
<dbReference type="PROSITE" id="PS50023">
    <property type="entry name" value="LIM_DOMAIN_2"/>
    <property type="match status" value="1"/>
</dbReference>
<gene>
    <name evidence="23" type="primary">mical2a</name>
</gene>
<evidence type="ECO:0000313" key="23">
    <source>
        <dbReference type="RefSeq" id="XP_026124244.1"/>
    </source>
</evidence>
<dbReference type="Proteomes" id="UP000515129">
    <property type="component" value="Chromosome 7"/>
</dbReference>
<evidence type="ECO:0000256" key="1">
    <source>
        <dbReference type="ARBA" id="ARBA00001974"/>
    </source>
</evidence>
<dbReference type="InterPro" id="IPR057494">
    <property type="entry name" value="Rossman_Mical"/>
</dbReference>
<evidence type="ECO:0000256" key="17">
    <source>
        <dbReference type="ARBA" id="ARBA00049522"/>
    </source>
</evidence>
<keyword evidence="16" id="KW-0539">Nucleus</keyword>
<keyword evidence="9" id="KW-0274">FAD</keyword>
<evidence type="ECO:0000259" key="21">
    <source>
        <dbReference type="PROSITE" id="PS50023"/>
    </source>
</evidence>